<sequence length="436" mass="46971">MRKREGASAREPGLTPAPARASDRLAWLDALRGLAVLSVVIDHLTYHLLTGLRPSVLPWFDNGAYGVMIFFLVSGYIVPASLERRGDIRGFWLGRFFRLYPLWGLALTATLGLAAAGVGALRQGLADRPAQAAIAHLTMLQDLLDVTNAINVLWTLSYEMVFYLLTTALFVFGLHRRSSGVALTFILAACGAGGVLSPLWLSRSVGTGTVILLATAALAAGLAGVVRRSRAARVAGAAILTALSLCLVTVNSRLPVWHSLVILATMFSGTALYRIEQHRPRWWGLVALVPPLSIACGLAYGPPAERWRWALTVAAAWATFAVAMLLRHRRLPPILPWIGVLSYSIYLLHPLLLDLLDAACGDRRDDTLLLQLAWVALFLAALLGASHLAHRYVEVPGQRLGHRMRAAGPAANPAAGTVLRSADRQCPGPSRPVDAP</sequence>
<dbReference type="Pfam" id="PF01757">
    <property type="entry name" value="Acyl_transf_3"/>
    <property type="match status" value="1"/>
</dbReference>
<evidence type="ECO:0000313" key="5">
    <source>
        <dbReference type="Proteomes" id="UP001500212"/>
    </source>
</evidence>
<evidence type="ECO:0000256" key="2">
    <source>
        <dbReference type="SAM" id="Phobius"/>
    </source>
</evidence>
<organism evidence="4 5">
    <name type="scientific">Actinoallomurus liliacearum</name>
    <dbReference type="NCBI Taxonomy" id="1080073"/>
    <lineage>
        <taxon>Bacteria</taxon>
        <taxon>Bacillati</taxon>
        <taxon>Actinomycetota</taxon>
        <taxon>Actinomycetes</taxon>
        <taxon>Streptosporangiales</taxon>
        <taxon>Thermomonosporaceae</taxon>
        <taxon>Actinoallomurus</taxon>
    </lineage>
</organism>
<dbReference type="InterPro" id="IPR002656">
    <property type="entry name" value="Acyl_transf_3_dom"/>
</dbReference>
<comment type="caution">
    <text evidence="4">The sequence shown here is derived from an EMBL/GenBank/DDBJ whole genome shotgun (WGS) entry which is preliminary data.</text>
</comment>
<accession>A0ABP8THE7</accession>
<evidence type="ECO:0000259" key="3">
    <source>
        <dbReference type="Pfam" id="PF01757"/>
    </source>
</evidence>
<keyword evidence="2" id="KW-0472">Membrane</keyword>
<keyword evidence="2" id="KW-0812">Transmembrane</keyword>
<keyword evidence="5" id="KW-1185">Reference proteome</keyword>
<protein>
    <recommendedName>
        <fullName evidence="3">Acyltransferase 3 domain-containing protein</fullName>
    </recommendedName>
</protein>
<name>A0ABP8THE7_9ACTN</name>
<feature type="transmembrane region" description="Helical" evidence="2">
    <location>
        <begin position="181"/>
        <end position="201"/>
    </location>
</feature>
<gene>
    <name evidence="4" type="ORF">GCM10023195_32640</name>
</gene>
<evidence type="ECO:0000256" key="1">
    <source>
        <dbReference type="SAM" id="MobiDB-lite"/>
    </source>
</evidence>
<feature type="transmembrane region" description="Helical" evidence="2">
    <location>
        <begin position="102"/>
        <end position="121"/>
    </location>
</feature>
<keyword evidence="2" id="KW-1133">Transmembrane helix</keyword>
<feature type="transmembrane region" description="Helical" evidence="2">
    <location>
        <begin position="282"/>
        <end position="301"/>
    </location>
</feature>
<feature type="transmembrane region" description="Helical" evidence="2">
    <location>
        <begin position="372"/>
        <end position="393"/>
    </location>
</feature>
<dbReference type="EMBL" id="BAABHJ010000008">
    <property type="protein sequence ID" value="GAA4608349.1"/>
    <property type="molecule type" value="Genomic_DNA"/>
</dbReference>
<feature type="transmembrane region" description="Helical" evidence="2">
    <location>
        <begin position="232"/>
        <end position="250"/>
    </location>
</feature>
<feature type="transmembrane region" description="Helical" evidence="2">
    <location>
        <begin position="30"/>
        <end position="49"/>
    </location>
</feature>
<feature type="transmembrane region" description="Helical" evidence="2">
    <location>
        <begin position="334"/>
        <end position="352"/>
    </location>
</feature>
<feature type="transmembrane region" description="Helical" evidence="2">
    <location>
        <begin position="307"/>
        <end position="327"/>
    </location>
</feature>
<dbReference type="PANTHER" id="PTHR23028">
    <property type="entry name" value="ACETYLTRANSFERASE"/>
    <property type="match status" value="1"/>
</dbReference>
<feature type="transmembrane region" description="Helical" evidence="2">
    <location>
        <begin position="64"/>
        <end position="82"/>
    </location>
</feature>
<feature type="transmembrane region" description="Helical" evidence="2">
    <location>
        <begin position="152"/>
        <end position="174"/>
    </location>
</feature>
<feature type="region of interest" description="Disordered" evidence="1">
    <location>
        <begin position="408"/>
        <end position="436"/>
    </location>
</feature>
<dbReference type="RefSeq" id="WP_345354300.1">
    <property type="nucleotide sequence ID" value="NZ_BAABHJ010000008.1"/>
</dbReference>
<feature type="transmembrane region" description="Helical" evidence="2">
    <location>
        <begin position="256"/>
        <end position="275"/>
    </location>
</feature>
<reference evidence="5" key="1">
    <citation type="journal article" date="2019" name="Int. J. Syst. Evol. Microbiol.">
        <title>The Global Catalogue of Microorganisms (GCM) 10K type strain sequencing project: providing services to taxonomists for standard genome sequencing and annotation.</title>
        <authorList>
            <consortium name="The Broad Institute Genomics Platform"/>
            <consortium name="The Broad Institute Genome Sequencing Center for Infectious Disease"/>
            <person name="Wu L."/>
            <person name="Ma J."/>
        </authorList>
    </citation>
    <scope>NUCLEOTIDE SEQUENCE [LARGE SCALE GENOMIC DNA]</scope>
    <source>
        <strain evidence="5">JCM 17938</strain>
    </source>
</reference>
<dbReference type="Proteomes" id="UP001500212">
    <property type="component" value="Unassembled WGS sequence"/>
</dbReference>
<feature type="domain" description="Acyltransferase 3" evidence="3">
    <location>
        <begin position="26"/>
        <end position="385"/>
    </location>
</feature>
<dbReference type="PANTHER" id="PTHR23028:SF131">
    <property type="entry name" value="BLR2367 PROTEIN"/>
    <property type="match status" value="1"/>
</dbReference>
<dbReference type="InterPro" id="IPR050879">
    <property type="entry name" value="Acyltransferase_3"/>
</dbReference>
<evidence type="ECO:0000313" key="4">
    <source>
        <dbReference type="EMBL" id="GAA4608349.1"/>
    </source>
</evidence>
<proteinExistence type="predicted"/>
<feature type="transmembrane region" description="Helical" evidence="2">
    <location>
        <begin position="207"/>
        <end position="225"/>
    </location>
</feature>